<sequence>MPAVTLEDSNTTENGEKLQCPHVLEKNGEDPQIEESTEMKIKENATQSKETESKESDGDKSQLGNVTLQFLIPGTSEPVSALFSPQDNVQDMRQVVLDRPESCYKTCFSLQLDGMRLDDFAELHMIEGLKDGVTIKVVEEPYSVREARIHLRRIKDLLSTNFQVNAYSAVDHLSLSFLSAVAGVDVEEEVVRIKGQTIGTVSTEECVPPAQVFVSEENQTLLEPLFPPNAEAKVPQCIKDLFPSAWNPPPGPRRLAGDLLYLDVITLEDVHAIITASTSGFFVNRTRDGVFNPRPHNDPCRSHTLVGLLNQLSPLFRKNFSQLQKSSIKRHPLEVIPTPYQVFPWAVPSEEHTPDTLRAEDAAAVRIGYEEHMPGQLRDWNEELQSARELPRDTLQQRLLRDRAIFKITSDFVAAATRGATAVVDGNVMAINPGEDEKKRMFIWNNIFFSFAFDSRDHFQELGGDEAAYSAAGGDLQGVTAYNRLDTQGLYTLSTVIVDYMGYRVIAQSIIPGILQREQEQSVVYGSADSGKTISSHEKFLELLNKAGKAIRVRPHKVLASNGDEIELCSSVECKGIIGADGRHYILDLFRTFPPDANFVGEKLKKISESSEEEEAKSFLQQPYKHKLCCLRPELIEGFIAFRYVLFLKLVAMHVSAAKQREMQNKNEEKPSNEENGQTFGECLYKKIMNDSKEGLEGNKLEEVVKQAEENHKNSEPPTEKNTGGSDISAEAIKLSVKAAGSMSDSEFDVRFNPDVYAPGIKHASSEEAALSSDKVLVQDAADFLVETVIIKIVEDFISLSMTPLDGSQLTDIMHNRYMVWLLIREFLTTAYLLTKGNKHEILGKTSHTFINEGRSGTCISTLRTLSVAISHFLNCFLSLYPNPQPQLPPEEIMSRKKKSKRKPQKSLTNGASTAPWAALTPEELWKSIAEETQKNFRFELKCVNGEEVVLKYRIQRLSLLRAFCIKTGVQVLLREYDFKNRKRPTFTEDDIMNLFPIVKHTNPKAFDAAAVFEAAQGRLQAGLLGEAHELMVEALNLFHSVYGPLHADIATCYRAIARLHYLAQDSVQAVSFQRKAVVVCERIFGVDHPDTIIAYVSKSWGSCTYISGVDLVNKIKVVALPSFLSENLGSRNSRSHLVHLALYCHNAGLASVALKLMYRARYLALVVFGEGHPDMATFDSNIGLILHGQREFKISEMFLEKALDVQLKYHGSESVHTAMSFHLVARAKACISDYRAALNAEKTAFAIYSSKFGESDSRTRESSEYLKHCTQQAVIMQKKLNEICGKGTIKAAENRKPAGHMSAAVLPQDKENISHLMGYLTGLQGVHPASTSSIKDIASEVKKTPKDEAQALVKGQESEVLEEMD</sequence>
<dbReference type="Proteomes" id="UP001249851">
    <property type="component" value="Unassembled WGS sequence"/>
</dbReference>
<dbReference type="PANTHER" id="PTHR12601">
    <property type="entry name" value="EUKARYOTIC TRANSLATION INITIATION FACTOR 3 SUBUNIT EIF-3"/>
    <property type="match status" value="1"/>
</dbReference>
<evidence type="ECO:0000259" key="3">
    <source>
        <dbReference type="PROSITE" id="PS51823"/>
    </source>
</evidence>
<dbReference type="Pfam" id="PF13424">
    <property type="entry name" value="TPR_12"/>
    <property type="match status" value="1"/>
</dbReference>
<dbReference type="GO" id="GO:0003729">
    <property type="term" value="F:mRNA binding"/>
    <property type="evidence" value="ECO:0007669"/>
    <property type="project" value="TreeGrafter"/>
</dbReference>
<comment type="caution">
    <text evidence="4">The sequence shown here is derived from an EMBL/GenBank/DDBJ whole genome shotgun (WGS) entry which is preliminary data.</text>
</comment>
<reference evidence="4" key="1">
    <citation type="journal article" date="2023" name="G3 (Bethesda)">
        <title>Whole genome assembly and annotation of the endangered Caribbean coral Acropora cervicornis.</title>
        <authorList>
            <person name="Selwyn J.D."/>
            <person name="Vollmer S.V."/>
        </authorList>
    </citation>
    <scope>NUCLEOTIDE SEQUENCE</scope>
    <source>
        <strain evidence="4">K2</strain>
    </source>
</reference>
<keyword evidence="5" id="KW-1185">Reference proteome</keyword>
<dbReference type="Pfam" id="PF12807">
    <property type="entry name" value="eIF3_p135"/>
    <property type="match status" value="1"/>
</dbReference>
<dbReference type="InterPro" id="IPR025697">
    <property type="entry name" value="CLU_dom"/>
</dbReference>
<evidence type="ECO:0000256" key="1">
    <source>
        <dbReference type="ARBA" id="ARBA00022490"/>
    </source>
</evidence>
<dbReference type="PANTHER" id="PTHR12601:SF6">
    <property type="entry name" value="CLUSTERED MITOCHONDRIA PROTEIN HOMOLOG"/>
    <property type="match status" value="1"/>
</dbReference>
<dbReference type="Gene3D" id="1.25.40.10">
    <property type="entry name" value="Tetratricopeptide repeat domain"/>
    <property type="match status" value="2"/>
</dbReference>
<dbReference type="InterPro" id="IPR023231">
    <property type="entry name" value="GSKIP_dom_sf"/>
</dbReference>
<dbReference type="SUPFAM" id="SSF103107">
    <property type="entry name" value="Hypothetical protein c14orf129, hspc210"/>
    <property type="match status" value="1"/>
</dbReference>
<dbReference type="Pfam" id="PF13374">
    <property type="entry name" value="TPR_10"/>
    <property type="match status" value="1"/>
</dbReference>
<dbReference type="Gene3D" id="3.30.2280.10">
    <property type="entry name" value="Hypothetical protein (hspc210)"/>
    <property type="match status" value="1"/>
</dbReference>
<dbReference type="PROSITE" id="PS51823">
    <property type="entry name" value="CLU"/>
    <property type="match status" value="1"/>
</dbReference>
<dbReference type="FunFam" id="3.30.2280.10:FF:000002">
    <property type="entry name" value="Clustered mitochondria protein homolog"/>
    <property type="match status" value="1"/>
</dbReference>
<name>A0AAD9V5V3_ACRCE</name>
<dbReference type="GO" id="GO:0005737">
    <property type="term" value="C:cytoplasm"/>
    <property type="evidence" value="ECO:0007669"/>
    <property type="project" value="TreeGrafter"/>
</dbReference>
<reference evidence="4" key="2">
    <citation type="journal article" date="2023" name="Science">
        <title>Genomic signatures of disease resistance in endangered staghorn corals.</title>
        <authorList>
            <person name="Vollmer S.V."/>
            <person name="Selwyn J.D."/>
            <person name="Despard B.A."/>
            <person name="Roesel C.L."/>
        </authorList>
    </citation>
    <scope>NUCLEOTIDE SEQUENCE</scope>
    <source>
        <strain evidence="4">K2</strain>
    </source>
</reference>
<feature type="compositionally biased region" description="Basic and acidic residues" evidence="2">
    <location>
        <begin position="37"/>
        <end position="60"/>
    </location>
</feature>
<keyword evidence="1" id="KW-0963">Cytoplasm</keyword>
<dbReference type="InterPro" id="IPR011990">
    <property type="entry name" value="TPR-like_helical_dom_sf"/>
</dbReference>
<feature type="region of interest" description="Disordered" evidence="2">
    <location>
        <begin position="888"/>
        <end position="914"/>
    </location>
</feature>
<feature type="region of interest" description="Disordered" evidence="2">
    <location>
        <begin position="708"/>
        <end position="727"/>
    </location>
</feature>
<feature type="region of interest" description="Disordered" evidence="2">
    <location>
        <begin position="1"/>
        <end position="64"/>
    </location>
</feature>
<evidence type="ECO:0000256" key="2">
    <source>
        <dbReference type="SAM" id="MobiDB-lite"/>
    </source>
</evidence>
<evidence type="ECO:0000313" key="4">
    <source>
        <dbReference type="EMBL" id="KAK2562383.1"/>
    </source>
</evidence>
<proteinExistence type="predicted"/>
<accession>A0AAD9V5V3</accession>
<dbReference type="InterPro" id="IPR028275">
    <property type="entry name" value="CLU_N"/>
</dbReference>
<dbReference type="SUPFAM" id="SSF48452">
    <property type="entry name" value="TPR-like"/>
    <property type="match status" value="2"/>
</dbReference>
<dbReference type="CDD" id="cd15466">
    <property type="entry name" value="CLU-central"/>
    <property type="match status" value="1"/>
</dbReference>
<dbReference type="InterPro" id="IPR027523">
    <property type="entry name" value="CLU_prot"/>
</dbReference>
<gene>
    <name evidence="4" type="ORF">P5673_014676</name>
</gene>
<evidence type="ECO:0000313" key="5">
    <source>
        <dbReference type="Proteomes" id="UP001249851"/>
    </source>
</evidence>
<protein>
    <submittedName>
        <fullName evidence="4">Clustered mitochondria protein-like protein</fullName>
    </submittedName>
</protein>
<feature type="compositionally biased region" description="Basic and acidic residues" evidence="2">
    <location>
        <begin position="708"/>
        <end position="719"/>
    </location>
</feature>
<feature type="domain" description="Clu" evidence="3">
    <location>
        <begin position="358"/>
        <end position="600"/>
    </location>
</feature>
<dbReference type="Pfam" id="PF15044">
    <property type="entry name" value="CLU_N"/>
    <property type="match status" value="1"/>
</dbReference>
<dbReference type="EMBL" id="JARQWQ010000029">
    <property type="protein sequence ID" value="KAK2562383.1"/>
    <property type="molecule type" value="Genomic_DNA"/>
</dbReference>
<dbReference type="Pfam" id="PF13236">
    <property type="entry name" value="CLU"/>
    <property type="match status" value="1"/>
</dbReference>
<dbReference type="GO" id="GO:0048312">
    <property type="term" value="P:intracellular distribution of mitochondria"/>
    <property type="evidence" value="ECO:0007669"/>
    <property type="project" value="TreeGrafter"/>
</dbReference>
<dbReference type="InterPro" id="IPR033646">
    <property type="entry name" value="CLU-central"/>
</dbReference>
<organism evidence="4 5">
    <name type="scientific">Acropora cervicornis</name>
    <name type="common">Staghorn coral</name>
    <dbReference type="NCBI Taxonomy" id="6130"/>
    <lineage>
        <taxon>Eukaryota</taxon>
        <taxon>Metazoa</taxon>
        <taxon>Cnidaria</taxon>
        <taxon>Anthozoa</taxon>
        <taxon>Hexacorallia</taxon>
        <taxon>Scleractinia</taxon>
        <taxon>Astrocoeniina</taxon>
        <taxon>Acroporidae</taxon>
        <taxon>Acropora</taxon>
    </lineage>
</organism>
<feature type="compositionally biased region" description="Basic residues" evidence="2">
    <location>
        <begin position="896"/>
        <end position="905"/>
    </location>
</feature>